<dbReference type="EMBL" id="HACG01047085">
    <property type="protein sequence ID" value="CEK93950.1"/>
    <property type="molecule type" value="Transcribed_RNA"/>
</dbReference>
<organism evidence="1">
    <name type="scientific">Arion vulgaris</name>
    <dbReference type="NCBI Taxonomy" id="1028688"/>
    <lineage>
        <taxon>Eukaryota</taxon>
        <taxon>Metazoa</taxon>
        <taxon>Spiralia</taxon>
        <taxon>Lophotrochozoa</taxon>
        <taxon>Mollusca</taxon>
        <taxon>Gastropoda</taxon>
        <taxon>Heterobranchia</taxon>
        <taxon>Euthyneura</taxon>
        <taxon>Panpulmonata</taxon>
        <taxon>Eupulmonata</taxon>
        <taxon>Stylommatophora</taxon>
        <taxon>Helicina</taxon>
        <taxon>Arionoidea</taxon>
        <taxon>Arionidae</taxon>
        <taxon>Arion</taxon>
    </lineage>
</organism>
<dbReference type="AlphaFoldDB" id="A0A0B7BPB7"/>
<evidence type="ECO:0000313" key="1">
    <source>
        <dbReference type="EMBL" id="CEK93950.1"/>
    </source>
</evidence>
<protein>
    <submittedName>
        <fullName evidence="1">Uncharacterized protein</fullName>
    </submittedName>
</protein>
<dbReference type="EMBL" id="HACG01047086">
    <property type="protein sequence ID" value="CEK93951.1"/>
    <property type="molecule type" value="Transcribed_RNA"/>
</dbReference>
<proteinExistence type="predicted"/>
<evidence type="ECO:0000313" key="2">
    <source>
        <dbReference type="EMBL" id="CEK93951.1"/>
    </source>
</evidence>
<gene>
    <name evidence="1" type="primary">ORF198095</name>
    <name evidence="2" type="synonym">ORF198103</name>
</gene>
<name>A0A0B7BPB7_9EUPU</name>
<accession>A0A0B7BPB7</accession>
<reference evidence="1" key="1">
    <citation type="submission" date="2014-12" db="EMBL/GenBank/DDBJ databases">
        <title>Insight into the proteome of Arion vulgaris.</title>
        <authorList>
            <person name="Aradska J."/>
            <person name="Bulat T."/>
            <person name="Smidak R."/>
            <person name="Sarate P."/>
            <person name="Gangsoo J."/>
            <person name="Sialana F."/>
            <person name="Bilban M."/>
            <person name="Lubec G."/>
        </authorList>
    </citation>
    <scope>NUCLEOTIDE SEQUENCE</scope>
    <source>
        <tissue evidence="1">Skin</tissue>
    </source>
</reference>
<sequence length="62" mass="7207">MHKNGLPDAVIKFIETVFKDLVDENLLRKCIHGKTQNNTECLNKLIWDRCPKEYFVEKGSSV</sequence>